<evidence type="ECO:0000313" key="3">
    <source>
        <dbReference type="Proteomes" id="UP000823769"/>
    </source>
</evidence>
<reference evidence="2" key="2">
    <citation type="journal article" date="2021" name="PeerJ">
        <title>Extensive microbial diversity within the chicken gut microbiome revealed by metagenomics and culture.</title>
        <authorList>
            <person name="Gilroy R."/>
            <person name="Ravi A."/>
            <person name="Getino M."/>
            <person name="Pursley I."/>
            <person name="Horton D.L."/>
            <person name="Alikhan N.F."/>
            <person name="Baker D."/>
            <person name="Gharbi K."/>
            <person name="Hall N."/>
            <person name="Watson M."/>
            <person name="Adriaenssens E.M."/>
            <person name="Foster-Nyarko E."/>
            <person name="Jarju S."/>
            <person name="Secka A."/>
            <person name="Antonio M."/>
            <person name="Oren A."/>
            <person name="Chaudhuri R.R."/>
            <person name="La Ragione R."/>
            <person name="Hildebrand F."/>
            <person name="Pallen M.J."/>
        </authorList>
    </citation>
    <scope>NUCLEOTIDE SEQUENCE</scope>
    <source>
        <strain evidence="2">B3-1481</strain>
    </source>
</reference>
<name>A0A9D9NNL4_9BACT</name>
<dbReference type="InterPro" id="IPR031977">
    <property type="entry name" value="DUF4783"/>
</dbReference>
<dbReference type="Proteomes" id="UP000823769">
    <property type="component" value="Unassembled WGS sequence"/>
</dbReference>
<proteinExistence type="predicted"/>
<sequence length="129" mass="14386">MKITAASFLLLLCLNLSAQSERYDVFLPISKYMLKGDAECLSAWFDDNLDLSIISEESTASKAQAKQILKAFFSSHTPQSFDITHAAEKANMKYALGSLTAGGEDFMVTIFVSSKGRDYKIQQLKIERM</sequence>
<keyword evidence="1" id="KW-0732">Signal</keyword>
<dbReference type="EMBL" id="JADILW010000045">
    <property type="protein sequence ID" value="MBO8480076.1"/>
    <property type="molecule type" value="Genomic_DNA"/>
</dbReference>
<evidence type="ECO:0000313" key="2">
    <source>
        <dbReference type="EMBL" id="MBO8480076.1"/>
    </source>
</evidence>
<organism evidence="2 3">
    <name type="scientific">Candidatus Cryptobacteroides avistercoris</name>
    <dbReference type="NCBI Taxonomy" id="2840758"/>
    <lineage>
        <taxon>Bacteria</taxon>
        <taxon>Pseudomonadati</taxon>
        <taxon>Bacteroidota</taxon>
        <taxon>Bacteroidia</taxon>
        <taxon>Bacteroidales</taxon>
        <taxon>Candidatus Cryptobacteroides</taxon>
    </lineage>
</organism>
<comment type="caution">
    <text evidence="2">The sequence shown here is derived from an EMBL/GenBank/DDBJ whole genome shotgun (WGS) entry which is preliminary data.</text>
</comment>
<dbReference type="Gene3D" id="3.10.450.50">
    <property type="match status" value="1"/>
</dbReference>
<feature type="chain" id="PRO_5039052701" evidence="1">
    <location>
        <begin position="19"/>
        <end position="129"/>
    </location>
</feature>
<dbReference type="AlphaFoldDB" id="A0A9D9NNL4"/>
<gene>
    <name evidence="2" type="ORF">IAB76_03060</name>
</gene>
<reference evidence="2" key="1">
    <citation type="submission" date="2020-10" db="EMBL/GenBank/DDBJ databases">
        <authorList>
            <person name="Gilroy R."/>
        </authorList>
    </citation>
    <scope>NUCLEOTIDE SEQUENCE</scope>
    <source>
        <strain evidence="2">B3-1481</strain>
    </source>
</reference>
<accession>A0A9D9NNL4</accession>
<evidence type="ECO:0000256" key="1">
    <source>
        <dbReference type="SAM" id="SignalP"/>
    </source>
</evidence>
<dbReference type="Pfam" id="PF16022">
    <property type="entry name" value="DUF4783"/>
    <property type="match status" value="1"/>
</dbReference>
<protein>
    <submittedName>
        <fullName evidence="2">DUF4783 domain-containing protein</fullName>
    </submittedName>
</protein>
<feature type="signal peptide" evidence="1">
    <location>
        <begin position="1"/>
        <end position="18"/>
    </location>
</feature>